<dbReference type="EMBL" id="JAULSR010000002">
    <property type="protein sequence ID" value="KAK0628130.1"/>
    <property type="molecule type" value="Genomic_DNA"/>
</dbReference>
<protein>
    <submittedName>
        <fullName evidence="2">Uncharacterized protein</fullName>
    </submittedName>
</protein>
<dbReference type="Proteomes" id="UP001174934">
    <property type="component" value="Unassembled WGS sequence"/>
</dbReference>
<organism evidence="2 3">
    <name type="scientific">Bombardia bombarda</name>
    <dbReference type="NCBI Taxonomy" id="252184"/>
    <lineage>
        <taxon>Eukaryota</taxon>
        <taxon>Fungi</taxon>
        <taxon>Dikarya</taxon>
        <taxon>Ascomycota</taxon>
        <taxon>Pezizomycotina</taxon>
        <taxon>Sordariomycetes</taxon>
        <taxon>Sordariomycetidae</taxon>
        <taxon>Sordariales</taxon>
        <taxon>Lasiosphaeriaceae</taxon>
        <taxon>Bombardia</taxon>
    </lineage>
</organism>
<feature type="region of interest" description="Disordered" evidence="1">
    <location>
        <begin position="1"/>
        <end position="31"/>
    </location>
</feature>
<reference evidence="2" key="1">
    <citation type="submission" date="2023-06" db="EMBL/GenBank/DDBJ databases">
        <title>Genome-scale phylogeny and comparative genomics of the fungal order Sordariales.</title>
        <authorList>
            <consortium name="Lawrence Berkeley National Laboratory"/>
            <person name="Hensen N."/>
            <person name="Bonometti L."/>
            <person name="Westerberg I."/>
            <person name="Brannstrom I.O."/>
            <person name="Guillou S."/>
            <person name="Cros-Aarteil S."/>
            <person name="Calhoun S."/>
            <person name="Haridas S."/>
            <person name="Kuo A."/>
            <person name="Mondo S."/>
            <person name="Pangilinan J."/>
            <person name="Riley R."/>
            <person name="LaButti K."/>
            <person name="Andreopoulos B."/>
            <person name="Lipzen A."/>
            <person name="Chen C."/>
            <person name="Yanf M."/>
            <person name="Daum C."/>
            <person name="Ng V."/>
            <person name="Clum A."/>
            <person name="Steindorff A."/>
            <person name="Ohm R."/>
            <person name="Martin F."/>
            <person name="Silar P."/>
            <person name="Natvig D."/>
            <person name="Lalanne C."/>
            <person name="Gautier V."/>
            <person name="Ament-velasquez S.L."/>
            <person name="Kruys A."/>
            <person name="Hutchinson M.I."/>
            <person name="Powell A.J."/>
            <person name="Barry K."/>
            <person name="Miller A.N."/>
            <person name="Grigoriev I.V."/>
            <person name="Debuchy R."/>
            <person name="Gladieux P."/>
            <person name="Thoren M.H."/>
            <person name="Johannesson H."/>
        </authorList>
    </citation>
    <scope>NUCLEOTIDE SEQUENCE</scope>
    <source>
        <strain evidence="2">SMH3391-2</strain>
    </source>
</reference>
<gene>
    <name evidence="2" type="ORF">B0T17DRAFT_588340</name>
</gene>
<evidence type="ECO:0000313" key="3">
    <source>
        <dbReference type="Proteomes" id="UP001174934"/>
    </source>
</evidence>
<comment type="caution">
    <text evidence="2">The sequence shown here is derived from an EMBL/GenBank/DDBJ whole genome shotgun (WGS) entry which is preliminary data.</text>
</comment>
<name>A0AA40C7S8_9PEZI</name>
<dbReference type="AlphaFoldDB" id="A0AA40C7S8"/>
<evidence type="ECO:0000256" key="1">
    <source>
        <dbReference type="SAM" id="MobiDB-lite"/>
    </source>
</evidence>
<sequence>MCKPEQPAAITSPRSPGSWLEGVTGHPSGDSAHAPRVYHHVRDACHAALRNLFVYVATPIEGPGKKDHGDLDILVATAIHAEHAIIVGQSANYAIPWPSSLCADIQGETDSGGGGECMAERHIQVDVRVCEDERQLSFSLFKHAHGDIWNLLGSTIRPYGLTVDEDALWLRIPEIEKFNRNTSKVLLTTDPVEILHFLGMKVEGFWTDPFDSVEALFDYATTCRLFWVQEASPEDEATIVDTYSQGQGAGVTGGDEGRKKLKHNDRRRMNGRPVFRRWINEFIPQLRAQGRFLYKGPPQSICDIRATVRDEAFSRFSVEHEYRERLRQWRLKTEAEQMKGLIKAEIPTDLDPQRRACVVGAMRRIMMEGDLTLGITPSSPVKDAQGFYDMEAARAFVVENWERLCPIAWSNQQKRAMENMRLKELKKMPEAESKSHNLSPQ</sequence>
<accession>A0AA40C7S8</accession>
<keyword evidence="3" id="KW-1185">Reference proteome</keyword>
<evidence type="ECO:0000313" key="2">
    <source>
        <dbReference type="EMBL" id="KAK0628130.1"/>
    </source>
</evidence>
<proteinExistence type="predicted"/>